<dbReference type="OrthoDB" id="8841220at2759"/>
<dbReference type="Proteomes" id="UP000008141">
    <property type="component" value="Unassembled WGS sequence"/>
</dbReference>
<reference evidence="8 9" key="1">
    <citation type="journal article" date="2010" name="Plant Cell">
        <title>The Chlorella variabilis NC64A genome reveals adaptation to photosymbiosis, coevolution with viruses, and cryptic sex.</title>
        <authorList>
            <person name="Blanc G."/>
            <person name="Duncan G."/>
            <person name="Agarkova I."/>
            <person name="Borodovsky M."/>
            <person name="Gurnon J."/>
            <person name="Kuo A."/>
            <person name="Lindquist E."/>
            <person name="Lucas S."/>
            <person name="Pangilinan J."/>
            <person name="Polle J."/>
            <person name="Salamov A."/>
            <person name="Terry A."/>
            <person name="Yamada T."/>
            <person name="Dunigan D.D."/>
            <person name="Grigoriev I.V."/>
            <person name="Claverie J.M."/>
            <person name="Van Etten J.L."/>
        </authorList>
    </citation>
    <scope>NUCLEOTIDE SEQUENCE [LARGE SCALE GENOMIC DNA]</scope>
    <source>
        <strain evidence="8 9">NC64A</strain>
    </source>
</reference>
<dbReference type="CDD" id="cd15904">
    <property type="entry name" value="TSPO_MBR"/>
    <property type="match status" value="1"/>
</dbReference>
<evidence type="ECO:0000256" key="5">
    <source>
        <dbReference type="ARBA" id="ARBA00023136"/>
    </source>
</evidence>
<dbReference type="RefSeq" id="XP_005845407.1">
    <property type="nucleotide sequence ID" value="XM_005845345.1"/>
</dbReference>
<dbReference type="Gene3D" id="1.20.1260.100">
    <property type="entry name" value="TspO/MBR protein"/>
    <property type="match status" value="1"/>
</dbReference>
<keyword evidence="3 7" id="KW-0812">Transmembrane</keyword>
<dbReference type="eggNOG" id="KOG3797">
    <property type="taxonomic scope" value="Eukaryota"/>
</dbReference>
<evidence type="ECO:0000313" key="9">
    <source>
        <dbReference type="Proteomes" id="UP000008141"/>
    </source>
</evidence>
<keyword evidence="5 7" id="KW-0472">Membrane</keyword>
<evidence type="ECO:0008006" key="10">
    <source>
        <dbReference type="Google" id="ProtNLM"/>
    </source>
</evidence>
<dbReference type="PANTHER" id="PTHR10057">
    <property type="entry name" value="PERIPHERAL-TYPE BENZODIAZEPINE RECEPTOR"/>
    <property type="match status" value="1"/>
</dbReference>
<dbReference type="Pfam" id="PF03073">
    <property type="entry name" value="TspO_MBR"/>
    <property type="match status" value="1"/>
</dbReference>
<feature type="transmembrane region" description="Helical" evidence="7">
    <location>
        <begin position="89"/>
        <end position="110"/>
    </location>
</feature>
<comment type="subcellular location">
    <subcellularLocation>
        <location evidence="1">Membrane</location>
        <topology evidence="1">Multi-pass membrane protein</topology>
    </subcellularLocation>
</comment>
<protein>
    <recommendedName>
        <fullName evidence="10">Translocator</fullName>
    </recommendedName>
</protein>
<evidence type="ECO:0000256" key="7">
    <source>
        <dbReference type="SAM" id="Phobius"/>
    </source>
</evidence>
<dbReference type="GO" id="GO:0016020">
    <property type="term" value="C:membrane"/>
    <property type="evidence" value="ECO:0007669"/>
    <property type="project" value="UniProtKB-SubCell"/>
</dbReference>
<evidence type="ECO:0000256" key="6">
    <source>
        <dbReference type="SAM" id="MobiDB-lite"/>
    </source>
</evidence>
<dbReference type="InterPro" id="IPR038330">
    <property type="entry name" value="TspO/MBR-related_sf"/>
</dbReference>
<dbReference type="FunFam" id="1.20.1260.100:FF:000001">
    <property type="entry name" value="translocator protein 2"/>
    <property type="match status" value="1"/>
</dbReference>
<feature type="transmembrane region" description="Helical" evidence="7">
    <location>
        <begin position="122"/>
        <end position="142"/>
    </location>
</feature>
<dbReference type="OMA" id="PIVWTCL"/>
<feature type="region of interest" description="Disordered" evidence="6">
    <location>
        <begin position="164"/>
        <end position="213"/>
    </location>
</feature>
<feature type="transmembrane region" description="Helical" evidence="7">
    <location>
        <begin position="46"/>
        <end position="68"/>
    </location>
</feature>
<name>E1ZLQ1_CHLVA</name>
<dbReference type="GO" id="GO:0033013">
    <property type="term" value="P:tetrapyrrole metabolic process"/>
    <property type="evidence" value="ECO:0007669"/>
    <property type="project" value="UniProtKB-ARBA"/>
</dbReference>
<evidence type="ECO:0000256" key="1">
    <source>
        <dbReference type="ARBA" id="ARBA00004141"/>
    </source>
</evidence>
<keyword evidence="9" id="KW-1185">Reference proteome</keyword>
<feature type="compositionally biased region" description="Polar residues" evidence="6">
    <location>
        <begin position="204"/>
        <end position="213"/>
    </location>
</feature>
<evidence type="ECO:0000256" key="2">
    <source>
        <dbReference type="ARBA" id="ARBA00007524"/>
    </source>
</evidence>
<accession>E1ZLQ1</accession>
<dbReference type="InParanoid" id="E1ZLQ1"/>
<dbReference type="EMBL" id="GL433852">
    <property type="protein sequence ID" value="EFN53305.1"/>
    <property type="molecule type" value="Genomic_DNA"/>
</dbReference>
<gene>
    <name evidence="8" type="ORF">CHLNCDRAFT_136973</name>
</gene>
<dbReference type="FunCoup" id="E1ZLQ1">
    <property type="interactions" value="39"/>
</dbReference>
<dbReference type="KEGG" id="cvr:CHLNCDRAFT_136973"/>
<proteinExistence type="inferred from homology"/>
<dbReference type="STRING" id="554065.E1ZLQ1"/>
<sequence>MGNAMSLAASVGVPLLGGMVIGLSIAPEIKGWYKTLKKPSWNPPDWLFGPVWSVMYCAMGLAAHRVYLAGGGPLPLTLYAAQLALNFAWSWLRALLALQALLGVLGATIYEFSKVDTVAAQMMLPYLGWVSFASALTWNIYLNNSQEGRRAKWAASEASQGAARRVEGAASEATSQAATPFLATGGERQGDSVPAEAAAATAARSGTSQGKEE</sequence>
<evidence type="ECO:0000256" key="4">
    <source>
        <dbReference type="ARBA" id="ARBA00022989"/>
    </source>
</evidence>
<dbReference type="InterPro" id="IPR004307">
    <property type="entry name" value="TspO_MBR"/>
</dbReference>
<comment type="similarity">
    <text evidence="2">Belongs to the TspO/BZRP family.</text>
</comment>
<dbReference type="AlphaFoldDB" id="E1ZLQ1"/>
<keyword evidence="4 7" id="KW-1133">Transmembrane helix</keyword>
<evidence type="ECO:0000313" key="8">
    <source>
        <dbReference type="EMBL" id="EFN53305.1"/>
    </source>
</evidence>
<evidence type="ECO:0000256" key="3">
    <source>
        <dbReference type="ARBA" id="ARBA00022692"/>
    </source>
</evidence>
<organism evidence="9">
    <name type="scientific">Chlorella variabilis</name>
    <name type="common">Green alga</name>
    <dbReference type="NCBI Taxonomy" id="554065"/>
    <lineage>
        <taxon>Eukaryota</taxon>
        <taxon>Viridiplantae</taxon>
        <taxon>Chlorophyta</taxon>
        <taxon>core chlorophytes</taxon>
        <taxon>Trebouxiophyceae</taxon>
        <taxon>Chlorellales</taxon>
        <taxon>Chlorellaceae</taxon>
        <taxon>Chlorella clade</taxon>
        <taxon>Chlorella</taxon>
    </lineage>
</organism>
<dbReference type="PANTHER" id="PTHR10057:SF0">
    <property type="entry name" value="TRANSLOCATOR PROTEIN"/>
    <property type="match status" value="1"/>
</dbReference>
<dbReference type="GeneID" id="17352693"/>